<sequence length="107" mass="12830">MMSKLDNKKKFTEIYDTYKDFKVDRHEESELFWVQQGILVYINLFYSCGKIDEGTEQDLLDEVVIWFPADEGQARQEHSINYYLLQKIRSSKYNEKYTGFGGNYLKF</sequence>
<keyword evidence="2" id="KW-1185">Reference proteome</keyword>
<reference evidence="1 2" key="1">
    <citation type="submission" date="2024-04" db="EMBL/GenBank/DDBJ databases">
        <title>genome sequences of Mucor flavus KT1a and Helicostylum pulchrum KT1b strains isolation_sourced from the surface of a dry-aged beef.</title>
        <authorList>
            <person name="Toyotome T."/>
            <person name="Hosono M."/>
            <person name="Torimaru M."/>
            <person name="Fukuda K."/>
            <person name="Mikami N."/>
        </authorList>
    </citation>
    <scope>NUCLEOTIDE SEQUENCE [LARGE SCALE GENOMIC DNA]</scope>
    <source>
        <strain evidence="1 2">KT1b</strain>
    </source>
</reference>
<accession>A0ABP9XR04</accession>
<comment type="caution">
    <text evidence="1">The sequence shown here is derived from an EMBL/GenBank/DDBJ whole genome shotgun (WGS) entry which is preliminary data.</text>
</comment>
<dbReference type="EMBL" id="BAABUJ010000007">
    <property type="protein sequence ID" value="GAA5797206.1"/>
    <property type="molecule type" value="Genomic_DNA"/>
</dbReference>
<evidence type="ECO:0000313" key="1">
    <source>
        <dbReference type="EMBL" id="GAA5797206.1"/>
    </source>
</evidence>
<dbReference type="Proteomes" id="UP001476247">
    <property type="component" value="Unassembled WGS sequence"/>
</dbReference>
<evidence type="ECO:0000313" key="2">
    <source>
        <dbReference type="Proteomes" id="UP001476247"/>
    </source>
</evidence>
<proteinExistence type="predicted"/>
<name>A0ABP9XR04_9FUNG</name>
<gene>
    <name evidence="1" type="ORF">HPULCUR_002586</name>
</gene>
<protein>
    <submittedName>
        <fullName evidence="1">Uncharacterized protein</fullName>
    </submittedName>
</protein>
<organism evidence="1 2">
    <name type="scientific">Helicostylum pulchrum</name>
    <dbReference type="NCBI Taxonomy" id="562976"/>
    <lineage>
        <taxon>Eukaryota</taxon>
        <taxon>Fungi</taxon>
        <taxon>Fungi incertae sedis</taxon>
        <taxon>Mucoromycota</taxon>
        <taxon>Mucoromycotina</taxon>
        <taxon>Mucoromycetes</taxon>
        <taxon>Mucorales</taxon>
        <taxon>Mucorineae</taxon>
        <taxon>Mucoraceae</taxon>
        <taxon>Helicostylum</taxon>
    </lineage>
</organism>